<comment type="caution">
    <text evidence="1">The sequence shown here is derived from an EMBL/GenBank/DDBJ whole genome shotgun (WGS) entry which is preliminary data.</text>
</comment>
<evidence type="ECO:0000313" key="2">
    <source>
        <dbReference type="Proteomes" id="UP001176517"/>
    </source>
</evidence>
<feature type="non-terminal residue" evidence="1">
    <location>
        <position position="1"/>
    </location>
</feature>
<sequence>NDYNGVTFDPCGSDNFRRRGLKGAAASVASQSEQAARELRTSIKRRLGWGKDNLDSRAQGSILEARSCNELDCDTDEDCELFGCQLQCGSNFKCNLNLQCGGHPSNC</sequence>
<organism evidence="1 2">
    <name type="scientific">Tilletia horrida</name>
    <dbReference type="NCBI Taxonomy" id="155126"/>
    <lineage>
        <taxon>Eukaryota</taxon>
        <taxon>Fungi</taxon>
        <taxon>Dikarya</taxon>
        <taxon>Basidiomycota</taxon>
        <taxon>Ustilaginomycotina</taxon>
        <taxon>Exobasidiomycetes</taxon>
        <taxon>Tilletiales</taxon>
        <taxon>Tilletiaceae</taxon>
        <taxon>Tilletia</taxon>
    </lineage>
</organism>
<proteinExistence type="predicted"/>
<evidence type="ECO:0000313" key="1">
    <source>
        <dbReference type="EMBL" id="KAK0542200.1"/>
    </source>
</evidence>
<protein>
    <submittedName>
        <fullName evidence="1">Uncharacterized protein</fullName>
    </submittedName>
</protein>
<dbReference type="AlphaFoldDB" id="A0AAN6JQ80"/>
<dbReference type="EMBL" id="JAPDMZ010000593">
    <property type="protein sequence ID" value="KAK0542200.1"/>
    <property type="molecule type" value="Genomic_DNA"/>
</dbReference>
<gene>
    <name evidence="1" type="ORF">OC846_006808</name>
</gene>
<name>A0AAN6JQ80_9BASI</name>
<dbReference type="Proteomes" id="UP001176517">
    <property type="component" value="Unassembled WGS sequence"/>
</dbReference>
<accession>A0AAN6JQ80</accession>
<keyword evidence="2" id="KW-1185">Reference proteome</keyword>
<reference evidence="1" key="1">
    <citation type="journal article" date="2023" name="PhytoFront">
        <title>Draft Genome Resources of Seven Strains of Tilletia horrida, Causal Agent of Kernel Smut of Rice.</title>
        <authorList>
            <person name="Khanal S."/>
            <person name="Antony Babu S."/>
            <person name="Zhou X.G."/>
        </authorList>
    </citation>
    <scope>NUCLEOTIDE SEQUENCE</scope>
    <source>
        <strain evidence="1">TX6</strain>
    </source>
</reference>